<dbReference type="InterPro" id="IPR002933">
    <property type="entry name" value="Peptidase_M20"/>
</dbReference>
<feature type="binding site" evidence="2">
    <location>
        <position position="202"/>
    </location>
    <ligand>
        <name>Mn(2+)</name>
        <dbReference type="ChEBI" id="CHEBI:29035"/>
        <label>2</label>
    </ligand>
</feature>
<evidence type="ECO:0000259" key="4">
    <source>
        <dbReference type="Pfam" id="PF07687"/>
    </source>
</evidence>
<dbReference type="InterPro" id="IPR036264">
    <property type="entry name" value="Bact_exopeptidase_dim_dom"/>
</dbReference>
<evidence type="ECO:0000313" key="6">
    <source>
        <dbReference type="Proteomes" id="UP000315889"/>
    </source>
</evidence>
<keyword evidence="2" id="KW-0464">Manganese</keyword>
<organism evidence="5 6">
    <name type="scientific">SAR92 clade bacterium</name>
    <dbReference type="NCBI Taxonomy" id="2315479"/>
    <lineage>
        <taxon>Bacteria</taxon>
        <taxon>Pseudomonadati</taxon>
        <taxon>Pseudomonadota</taxon>
        <taxon>Gammaproteobacteria</taxon>
        <taxon>Cellvibrionales</taxon>
        <taxon>Porticoccaceae</taxon>
        <taxon>SAR92 clade</taxon>
    </lineage>
</organism>
<name>A0A520M9Q5_9GAMM</name>
<evidence type="ECO:0000256" key="1">
    <source>
        <dbReference type="ARBA" id="ARBA00022801"/>
    </source>
</evidence>
<proteinExistence type="predicted"/>
<keyword evidence="3" id="KW-0732">Signal</keyword>
<keyword evidence="1 5" id="KW-0378">Hydrolase</keyword>
<dbReference type="GO" id="GO:0019877">
    <property type="term" value="P:diaminopimelate biosynthetic process"/>
    <property type="evidence" value="ECO:0007669"/>
    <property type="project" value="UniProtKB-ARBA"/>
</dbReference>
<evidence type="ECO:0000256" key="2">
    <source>
        <dbReference type="PIRSR" id="PIRSR005962-1"/>
    </source>
</evidence>
<evidence type="ECO:0000313" key="5">
    <source>
        <dbReference type="EMBL" id="RZO17957.1"/>
    </source>
</evidence>
<comment type="cofactor">
    <cofactor evidence="2">
        <name>Mn(2+)</name>
        <dbReference type="ChEBI" id="CHEBI:29035"/>
    </cofactor>
    <text evidence="2">The Mn(2+) ion enhances activity.</text>
</comment>
<keyword evidence="2" id="KW-0479">Metal-binding</keyword>
<dbReference type="PANTHER" id="PTHR11014:SF63">
    <property type="entry name" value="METALLOPEPTIDASE, PUTATIVE (AFU_ORTHOLOGUE AFUA_6G09600)-RELATED"/>
    <property type="match status" value="1"/>
</dbReference>
<dbReference type="InterPro" id="IPR017439">
    <property type="entry name" value="Amidohydrolase"/>
</dbReference>
<evidence type="ECO:0000256" key="3">
    <source>
        <dbReference type="SAM" id="SignalP"/>
    </source>
</evidence>
<feature type="domain" description="Peptidase M20 dimerisation" evidence="4">
    <location>
        <begin position="222"/>
        <end position="320"/>
    </location>
</feature>
<dbReference type="NCBIfam" id="TIGR01891">
    <property type="entry name" value="amidohydrolases"/>
    <property type="match status" value="1"/>
</dbReference>
<gene>
    <name evidence="5" type="ORF">EVB03_10100</name>
</gene>
<dbReference type="FunFam" id="3.30.70.360:FF:000001">
    <property type="entry name" value="N-acetyldiaminopimelate deacetylase"/>
    <property type="match status" value="1"/>
</dbReference>
<dbReference type="PANTHER" id="PTHR11014">
    <property type="entry name" value="PEPTIDASE M20 FAMILY MEMBER"/>
    <property type="match status" value="1"/>
</dbReference>
<feature type="binding site" evidence="2">
    <location>
        <position position="141"/>
    </location>
    <ligand>
        <name>Mn(2+)</name>
        <dbReference type="ChEBI" id="CHEBI:29035"/>
        <label>2</label>
    </ligand>
</feature>
<accession>A0A520M9Q5</accession>
<dbReference type="EMBL" id="SHBP01000032">
    <property type="protein sequence ID" value="RZO17957.1"/>
    <property type="molecule type" value="Genomic_DNA"/>
</dbReference>
<reference evidence="5 6" key="1">
    <citation type="submission" date="2019-02" db="EMBL/GenBank/DDBJ databases">
        <title>Prokaryotic population dynamics and viral predation in marine succession experiment using metagenomics: the confinement effect.</title>
        <authorList>
            <person name="Haro-Moreno J.M."/>
            <person name="Rodriguez-Valera F."/>
            <person name="Lopez-Perez M."/>
        </authorList>
    </citation>
    <scope>NUCLEOTIDE SEQUENCE [LARGE SCALE GENOMIC DNA]</scope>
    <source>
        <strain evidence="5">MED-G170</strain>
    </source>
</reference>
<comment type="caution">
    <text evidence="5">The sequence shown here is derived from an EMBL/GenBank/DDBJ whole genome shotgun (WGS) entry which is preliminary data.</text>
</comment>
<protein>
    <submittedName>
        <fullName evidence="5">Amidohydrolase</fullName>
    </submittedName>
</protein>
<dbReference type="GO" id="GO:0046872">
    <property type="term" value="F:metal ion binding"/>
    <property type="evidence" value="ECO:0007669"/>
    <property type="project" value="UniProtKB-KW"/>
</dbReference>
<dbReference type="Pfam" id="PF01546">
    <property type="entry name" value="Peptidase_M20"/>
    <property type="match status" value="1"/>
</dbReference>
<feature type="signal peptide" evidence="3">
    <location>
        <begin position="1"/>
        <end position="26"/>
    </location>
</feature>
<feature type="chain" id="PRO_5021856252" evidence="3">
    <location>
        <begin position="27"/>
        <end position="449"/>
    </location>
</feature>
<dbReference type="Gene3D" id="3.40.630.10">
    <property type="entry name" value="Zn peptidases"/>
    <property type="match status" value="1"/>
</dbReference>
<dbReference type="SUPFAM" id="SSF53187">
    <property type="entry name" value="Zn-dependent exopeptidases"/>
    <property type="match status" value="1"/>
</dbReference>
<feature type="binding site" evidence="2">
    <location>
        <position position="175"/>
    </location>
    <ligand>
        <name>Mn(2+)</name>
        <dbReference type="ChEBI" id="CHEBI:29035"/>
        <label>2</label>
    </ligand>
</feature>
<dbReference type="Proteomes" id="UP000315889">
    <property type="component" value="Unassembled WGS sequence"/>
</dbReference>
<dbReference type="AlphaFoldDB" id="A0A520M9Q5"/>
<dbReference type="SUPFAM" id="SSF55031">
    <property type="entry name" value="Bacterial exopeptidase dimerisation domain"/>
    <property type="match status" value="1"/>
</dbReference>
<dbReference type="InterPro" id="IPR011650">
    <property type="entry name" value="Peptidase_M20_dimer"/>
</dbReference>
<feature type="binding site" evidence="2">
    <location>
        <position position="139"/>
    </location>
    <ligand>
        <name>Mn(2+)</name>
        <dbReference type="ChEBI" id="CHEBI:29035"/>
        <label>2</label>
    </ligand>
</feature>
<feature type="binding site" evidence="2">
    <location>
        <position position="418"/>
    </location>
    <ligand>
        <name>Mn(2+)</name>
        <dbReference type="ChEBI" id="CHEBI:29035"/>
        <label>2</label>
    </ligand>
</feature>
<sequence length="449" mass="48061">MNITLNIRAAITALIVFTLPSGLAFSANDNLAKSIQADYDNRLEAMFKDFHASPELSLAEFVTAKKLASTLRSHGFTVTENVGGTGIVAILENGEGPLVMMRADMDGLPVQEKSGLDYASKATQLDPVTGKTFPTMHACGHDVHITSLAGTAKQMVDRKDQWSGTLMLIGQPAEERVLGARAMMEDNLWKRFGKPDYAMAFHVSSALASGVINVVEGSPFAGADTVDIYVRGIGAHGASPHAGKDPIVLGSQIVMALQTLVSRELSPRQPGVVTVGAFHSGTKHNIISDLAHLQLTVRNTNTKTREILLTGIKRIAENLGRAAGLPEDKLPEVVYSEESTPPTINNAEMVRRLKKVWNEGLGEHRVTSYGAEGMGAEDFPFFTTDPEVASVYFSVGGTNRDYLKAAMDGTGPAVPSHHSPIFKIEPEPSVTAGIEATVMALLDLMAPSE</sequence>
<dbReference type="GO" id="GO:0050118">
    <property type="term" value="F:N-acetyldiaminopimelate deacetylase activity"/>
    <property type="evidence" value="ECO:0007669"/>
    <property type="project" value="UniProtKB-ARBA"/>
</dbReference>
<dbReference type="Pfam" id="PF07687">
    <property type="entry name" value="M20_dimer"/>
    <property type="match status" value="1"/>
</dbReference>
<dbReference type="PIRSF" id="PIRSF005962">
    <property type="entry name" value="Pept_M20D_amidohydro"/>
    <property type="match status" value="1"/>
</dbReference>
<dbReference type="Gene3D" id="3.30.70.360">
    <property type="match status" value="1"/>
</dbReference>